<evidence type="ECO:0000313" key="4">
    <source>
        <dbReference type="Proteomes" id="UP000008634"/>
    </source>
</evidence>
<evidence type="ECO:0000256" key="1">
    <source>
        <dbReference type="SAM" id="Phobius"/>
    </source>
</evidence>
<dbReference type="PANTHER" id="PTHR31605">
    <property type="entry name" value="GLYCEROL-3-PHOSPHATE O-ACYLTRANSFERASE 1"/>
    <property type="match status" value="1"/>
</dbReference>
<keyword evidence="3" id="KW-0808">Transferase</keyword>
<dbReference type="eggNOG" id="COG0204">
    <property type="taxonomic scope" value="Bacteria"/>
</dbReference>
<dbReference type="STRING" id="688270.Celal_0355"/>
<dbReference type="AlphaFoldDB" id="E6X9G0"/>
<dbReference type="OrthoDB" id="9806008at2"/>
<dbReference type="CDD" id="cd07992">
    <property type="entry name" value="LPLAT_AAK14816-like"/>
    <property type="match status" value="1"/>
</dbReference>
<keyword evidence="3" id="KW-0012">Acyltransferase</keyword>
<dbReference type="InterPro" id="IPR002123">
    <property type="entry name" value="Plipid/glycerol_acylTrfase"/>
</dbReference>
<keyword evidence="4" id="KW-1185">Reference proteome</keyword>
<gene>
    <name evidence="3" type="ordered locus">Celal_0355</name>
</gene>
<dbReference type="HOGENOM" id="CLU_047487_0_0_10"/>
<dbReference type="GO" id="GO:0004366">
    <property type="term" value="F:glycerol-3-phosphate O-acyltransferase activity"/>
    <property type="evidence" value="ECO:0007669"/>
    <property type="project" value="TreeGrafter"/>
</dbReference>
<evidence type="ECO:0000313" key="3">
    <source>
        <dbReference type="EMBL" id="ADV47699.1"/>
    </source>
</evidence>
<dbReference type="SMART" id="SM00563">
    <property type="entry name" value="PlsC"/>
    <property type="match status" value="1"/>
</dbReference>
<feature type="domain" description="Phospholipid/glycerol acyltransferase" evidence="2">
    <location>
        <begin position="38"/>
        <end position="165"/>
    </location>
</feature>
<dbReference type="GO" id="GO:0008654">
    <property type="term" value="P:phospholipid biosynthetic process"/>
    <property type="evidence" value="ECO:0007669"/>
    <property type="project" value="TreeGrafter"/>
</dbReference>
<dbReference type="Pfam" id="PF01553">
    <property type="entry name" value="Acyltransferase"/>
    <property type="match status" value="1"/>
</dbReference>
<organism evidence="3 4">
    <name type="scientific">Cellulophaga algicola (strain DSM 14237 / IC166 / ACAM 630)</name>
    <dbReference type="NCBI Taxonomy" id="688270"/>
    <lineage>
        <taxon>Bacteria</taxon>
        <taxon>Pseudomonadati</taxon>
        <taxon>Bacteroidota</taxon>
        <taxon>Flavobacteriia</taxon>
        <taxon>Flavobacteriales</taxon>
        <taxon>Flavobacteriaceae</taxon>
        <taxon>Cellulophaga</taxon>
    </lineage>
</organism>
<dbReference type="PANTHER" id="PTHR31605:SF0">
    <property type="entry name" value="GLYCEROL-3-PHOSPHATE O-ACYLTRANSFERASE 1"/>
    <property type="match status" value="1"/>
</dbReference>
<dbReference type="EMBL" id="CP002453">
    <property type="protein sequence ID" value="ADV47699.1"/>
    <property type="molecule type" value="Genomic_DNA"/>
</dbReference>
<proteinExistence type="predicted"/>
<feature type="transmembrane region" description="Helical" evidence="1">
    <location>
        <begin position="5"/>
        <end position="21"/>
    </location>
</feature>
<sequence length="348" mass="40203">MKKIGYLVVRFFIGMFLWFYFKKITHHGLANIPKDKPVIFLPNHQNAFLDTILVGTNCKRSPYFLTRSDVFKNFILKSIFSFCKMIPIYRIRDGIASLKNNQETFDYCSNLLAKNGALVVFPEANHNLNRRVRPLSKGFTRIILNALEVNPALDIQLVPVGLNYQAADKFPDSASIYYGTPISVRQFFNPKDKNASMQEIKNQVFKSLTTLTTHIPDDLRYDFTIQKLAAFGADYTKPKEVNEKLLYLSSISKLPETITEANVFDVLKKWIYNILNFPVLLIWNQFIQSKIKEVAFLSTFRFAYAVLVYPIYYGLIIGISYLFNLDLITGILISLMVFIYNLFYTKTS</sequence>
<dbReference type="SUPFAM" id="SSF69593">
    <property type="entry name" value="Glycerol-3-phosphate (1)-acyltransferase"/>
    <property type="match status" value="1"/>
</dbReference>
<protein>
    <submittedName>
        <fullName evidence="3">Phospholipid/glycerol acyltransferase</fullName>
    </submittedName>
</protein>
<feature type="transmembrane region" description="Helical" evidence="1">
    <location>
        <begin position="299"/>
        <end position="321"/>
    </location>
</feature>
<dbReference type="RefSeq" id="WP_013549194.1">
    <property type="nucleotide sequence ID" value="NC_014934.1"/>
</dbReference>
<feature type="transmembrane region" description="Helical" evidence="1">
    <location>
        <begin position="327"/>
        <end position="344"/>
    </location>
</feature>
<dbReference type="InterPro" id="IPR052744">
    <property type="entry name" value="GPAT/DAPAT"/>
</dbReference>
<dbReference type="GO" id="GO:0016287">
    <property type="term" value="F:glycerone-phosphate O-acyltransferase activity"/>
    <property type="evidence" value="ECO:0007669"/>
    <property type="project" value="TreeGrafter"/>
</dbReference>
<dbReference type="KEGG" id="cao:Celal_0355"/>
<keyword evidence="1" id="KW-1133">Transmembrane helix</keyword>
<keyword evidence="1" id="KW-0472">Membrane</keyword>
<dbReference type="Proteomes" id="UP000008634">
    <property type="component" value="Chromosome"/>
</dbReference>
<reference evidence="3 4" key="1">
    <citation type="journal article" date="2010" name="Stand. Genomic Sci.">
        <title>Complete genome sequence of Cellulophaga algicola type strain (IC166).</title>
        <authorList>
            <person name="Abt B."/>
            <person name="Lu M."/>
            <person name="Misra M."/>
            <person name="Han C."/>
            <person name="Nolan M."/>
            <person name="Lucas S."/>
            <person name="Hammon N."/>
            <person name="Deshpande S."/>
            <person name="Cheng J.F."/>
            <person name="Tapia R."/>
            <person name="Goodwin L."/>
            <person name="Pitluck S."/>
            <person name="Liolios K."/>
            <person name="Pagani I."/>
            <person name="Ivanova N."/>
            <person name="Mavromatis K."/>
            <person name="Ovchinikova G."/>
            <person name="Pati A."/>
            <person name="Chen A."/>
            <person name="Palaniappan K."/>
            <person name="Land M."/>
            <person name="Hauser L."/>
            <person name="Chang Y.J."/>
            <person name="Jeffries C.D."/>
            <person name="Detter J.C."/>
            <person name="Brambilla E."/>
            <person name="Rohde M."/>
            <person name="Tindall B.J."/>
            <person name="Goker M."/>
            <person name="Woyke T."/>
            <person name="Bristow J."/>
            <person name="Eisen J.A."/>
            <person name="Markowitz V."/>
            <person name="Hugenholtz P."/>
            <person name="Kyrpides N.C."/>
            <person name="Klenk H.P."/>
            <person name="Lapidus A."/>
        </authorList>
    </citation>
    <scope>NUCLEOTIDE SEQUENCE [LARGE SCALE GENOMIC DNA]</scope>
    <source>
        <strain evidence="4">DSM 14237 / IC166 / ACAM 630</strain>
    </source>
</reference>
<evidence type="ECO:0000259" key="2">
    <source>
        <dbReference type="SMART" id="SM00563"/>
    </source>
</evidence>
<name>E6X9G0_CELAD</name>
<keyword evidence="1" id="KW-0812">Transmembrane</keyword>
<accession>E6X9G0</accession>